<dbReference type="InterPro" id="IPR009003">
    <property type="entry name" value="Peptidase_S1_PA"/>
</dbReference>
<dbReference type="Pfam" id="PF04151">
    <property type="entry name" value="PPC"/>
    <property type="match status" value="1"/>
</dbReference>
<evidence type="ECO:0000313" key="2">
    <source>
        <dbReference type="EMBL" id="MBE9214955.1"/>
    </source>
</evidence>
<protein>
    <submittedName>
        <fullName evidence="2">Trypsin-like peptidase domain-containing protein</fullName>
    </submittedName>
</protein>
<dbReference type="AlphaFoldDB" id="A0A8J7F6L2"/>
<dbReference type="Pfam" id="PF13365">
    <property type="entry name" value="Trypsin_2"/>
    <property type="match status" value="1"/>
</dbReference>
<dbReference type="Gene3D" id="2.60.120.380">
    <property type="match status" value="1"/>
</dbReference>
<dbReference type="PANTHER" id="PTHR22939">
    <property type="entry name" value="SERINE PROTEASE FAMILY S1C HTRA-RELATED"/>
    <property type="match status" value="1"/>
</dbReference>
<dbReference type="EMBL" id="JADEWL010000078">
    <property type="protein sequence ID" value="MBE9214955.1"/>
    <property type="molecule type" value="Genomic_DNA"/>
</dbReference>
<dbReference type="Proteomes" id="UP000620559">
    <property type="component" value="Unassembled WGS sequence"/>
</dbReference>
<accession>A0A8J7F6L2</accession>
<sequence>MKRKLLKIGTATILTTIISTFGIENVLSYQLPKITKDTQKFQSSSLVKNINKTQSKTLIAKNSEEKNRIRLYEKASPAVVAIALGTGGHGSGFIVSPDGLVLTNAHVVQDSPKTVAVVLADGKQVLADVVGFASDGLDLAALKIRNQKNLPFLPLASPGSMKVGQSVYAIGTPLDLELQNTLTSGVISRIDTKSNLIQHDAAINPGNSGGPLLNSNGQVIGVNTWILNDTEIKRFIGISLAIPTDIVRPFLVAVEQGNAQLVTQRQRPSNNQEQDLTLNGQAIQATLKPGDRTFPNNSYFHIYAFEGKAGQKINIEMSSQQIDSHLYLLLPAKETLVGQNDDISPKDFNARLTVTLPENGVYYLIANTFEAGESGNYSLQAVISQE</sequence>
<dbReference type="GO" id="GO:0006508">
    <property type="term" value="P:proteolysis"/>
    <property type="evidence" value="ECO:0007669"/>
    <property type="project" value="InterPro"/>
</dbReference>
<evidence type="ECO:0000259" key="1">
    <source>
        <dbReference type="Pfam" id="PF04151"/>
    </source>
</evidence>
<dbReference type="SUPFAM" id="SSF50494">
    <property type="entry name" value="Trypsin-like serine proteases"/>
    <property type="match status" value="1"/>
</dbReference>
<name>A0A8J7F6L2_9CYAN</name>
<dbReference type="PRINTS" id="PR00834">
    <property type="entry name" value="PROTEASES2C"/>
</dbReference>
<dbReference type="Gene3D" id="2.40.10.120">
    <property type="match status" value="1"/>
</dbReference>
<dbReference type="RefSeq" id="WP_193922921.1">
    <property type="nucleotide sequence ID" value="NZ_JADEWL010000078.1"/>
</dbReference>
<feature type="domain" description="Peptidase C-terminal archaeal/bacterial" evidence="1">
    <location>
        <begin position="301"/>
        <end position="364"/>
    </location>
</feature>
<reference evidence="2" key="1">
    <citation type="submission" date="2020-10" db="EMBL/GenBank/DDBJ databases">
        <authorList>
            <person name="Castelo-Branco R."/>
            <person name="Eusebio N."/>
            <person name="Adriana R."/>
            <person name="Vieira A."/>
            <person name="Brugerolle De Fraissinette N."/>
            <person name="Rezende De Castro R."/>
            <person name="Schneider M.P."/>
            <person name="Vasconcelos V."/>
            <person name="Leao P.N."/>
        </authorList>
    </citation>
    <scope>NUCLEOTIDE SEQUENCE</scope>
    <source>
        <strain evidence="2">LEGE 06105</strain>
    </source>
</reference>
<dbReference type="InterPro" id="IPR007280">
    <property type="entry name" value="Peptidase_C_arc/bac"/>
</dbReference>
<dbReference type="PANTHER" id="PTHR22939:SF129">
    <property type="entry name" value="SERINE PROTEASE HTRA2, MITOCHONDRIAL"/>
    <property type="match status" value="1"/>
</dbReference>
<gene>
    <name evidence="2" type="ORF">IQ247_20155</name>
</gene>
<dbReference type="GO" id="GO:0004252">
    <property type="term" value="F:serine-type endopeptidase activity"/>
    <property type="evidence" value="ECO:0007669"/>
    <property type="project" value="InterPro"/>
</dbReference>
<proteinExistence type="predicted"/>
<organism evidence="2 3">
    <name type="scientific">Plectonema cf. radiosum LEGE 06105</name>
    <dbReference type="NCBI Taxonomy" id="945769"/>
    <lineage>
        <taxon>Bacteria</taxon>
        <taxon>Bacillati</taxon>
        <taxon>Cyanobacteriota</taxon>
        <taxon>Cyanophyceae</taxon>
        <taxon>Oscillatoriophycideae</taxon>
        <taxon>Oscillatoriales</taxon>
        <taxon>Microcoleaceae</taxon>
        <taxon>Plectonema</taxon>
    </lineage>
</organism>
<dbReference type="InterPro" id="IPR001940">
    <property type="entry name" value="Peptidase_S1C"/>
</dbReference>
<evidence type="ECO:0000313" key="3">
    <source>
        <dbReference type="Proteomes" id="UP000620559"/>
    </source>
</evidence>
<comment type="caution">
    <text evidence="2">The sequence shown here is derived from an EMBL/GenBank/DDBJ whole genome shotgun (WGS) entry which is preliminary data.</text>
</comment>
<keyword evidence="3" id="KW-1185">Reference proteome</keyword>